<organism evidence="2">
    <name type="scientific">Tanacetum cinerariifolium</name>
    <name type="common">Dalmatian daisy</name>
    <name type="synonym">Chrysanthemum cinerariifolium</name>
    <dbReference type="NCBI Taxonomy" id="118510"/>
    <lineage>
        <taxon>Eukaryota</taxon>
        <taxon>Viridiplantae</taxon>
        <taxon>Streptophyta</taxon>
        <taxon>Embryophyta</taxon>
        <taxon>Tracheophyta</taxon>
        <taxon>Spermatophyta</taxon>
        <taxon>Magnoliopsida</taxon>
        <taxon>eudicotyledons</taxon>
        <taxon>Gunneridae</taxon>
        <taxon>Pentapetalae</taxon>
        <taxon>asterids</taxon>
        <taxon>campanulids</taxon>
        <taxon>Asterales</taxon>
        <taxon>Asteraceae</taxon>
        <taxon>Asteroideae</taxon>
        <taxon>Anthemideae</taxon>
        <taxon>Anthemidinae</taxon>
        <taxon>Tanacetum</taxon>
    </lineage>
</organism>
<evidence type="ECO:0000256" key="1">
    <source>
        <dbReference type="SAM" id="MobiDB-lite"/>
    </source>
</evidence>
<accession>A0A699I2T9</accession>
<feature type="region of interest" description="Disordered" evidence="1">
    <location>
        <begin position="32"/>
        <end position="69"/>
    </location>
</feature>
<evidence type="ECO:0000313" key="2">
    <source>
        <dbReference type="EMBL" id="GEZ03981.1"/>
    </source>
</evidence>
<name>A0A699I2T9_TANCI</name>
<dbReference type="AlphaFoldDB" id="A0A699I2T9"/>
<sequence length="255" mass="27929">MAILWFESPRPPDHRFFSSFNIDDNECIDLEMTDDEETEDELLQGEEQVNDDEDEEMSNAEVEDSGKDDAKIYDVAKANVEKTNEVKDDTKKVKLPSTSSSLSVSSSFGDQFLKFSSDTSLIGTVKDTTDVEINSLLDIKFQSEVPHIQYPFVLKVPVSVISGPLVLTQIQESALVAPITTLPPPPISTILPVPQQTIALIPTPPITTDAPTITTTVPESAALSAVQLRVAKLDKDVSKLKKIDHFAEALATLKS</sequence>
<protein>
    <submittedName>
        <fullName evidence="2">Uncharacterized protein</fullName>
    </submittedName>
</protein>
<feature type="compositionally biased region" description="Acidic residues" evidence="1">
    <location>
        <begin position="32"/>
        <end position="63"/>
    </location>
</feature>
<dbReference type="EMBL" id="BKCJ010234642">
    <property type="protein sequence ID" value="GEZ03981.1"/>
    <property type="molecule type" value="Genomic_DNA"/>
</dbReference>
<comment type="caution">
    <text evidence="2">The sequence shown here is derived from an EMBL/GenBank/DDBJ whole genome shotgun (WGS) entry which is preliminary data.</text>
</comment>
<reference evidence="2" key="1">
    <citation type="journal article" date="2019" name="Sci. Rep.">
        <title>Draft genome of Tanacetum cinerariifolium, the natural source of mosquito coil.</title>
        <authorList>
            <person name="Yamashiro T."/>
            <person name="Shiraishi A."/>
            <person name="Satake H."/>
            <person name="Nakayama K."/>
        </authorList>
    </citation>
    <scope>NUCLEOTIDE SEQUENCE</scope>
</reference>
<gene>
    <name evidence="2" type="ORF">Tci_475954</name>
</gene>
<proteinExistence type="predicted"/>